<evidence type="ECO:0000259" key="6">
    <source>
        <dbReference type="Pfam" id="PF04998"/>
    </source>
</evidence>
<dbReference type="AlphaFoldDB" id="A0A0C3EZT3"/>
<evidence type="ECO:0000256" key="4">
    <source>
        <dbReference type="ARBA" id="ARBA00022695"/>
    </source>
</evidence>
<dbReference type="GO" id="GO:0006351">
    <property type="term" value="P:DNA-templated transcription"/>
    <property type="evidence" value="ECO:0007669"/>
    <property type="project" value="InterPro"/>
</dbReference>
<dbReference type="GO" id="GO:0003899">
    <property type="term" value="F:DNA-directed RNA polymerase activity"/>
    <property type="evidence" value="ECO:0007669"/>
    <property type="project" value="UniProtKB-EC"/>
</dbReference>
<dbReference type="STRING" id="765440.A0A0C3EZT3"/>
<dbReference type="Proteomes" id="UP000054166">
    <property type="component" value="Unassembled WGS sequence"/>
</dbReference>
<keyword evidence="3" id="KW-0808">Transferase</keyword>
<accession>A0A0C3EZT3</accession>
<dbReference type="InterPro" id="IPR007081">
    <property type="entry name" value="RNA_pol_Rpb1_5"/>
</dbReference>
<dbReference type="EMBL" id="KN833090">
    <property type="protein sequence ID" value="KIM73211.1"/>
    <property type="molecule type" value="Genomic_DNA"/>
</dbReference>
<dbReference type="InterPro" id="IPR045867">
    <property type="entry name" value="DNA-dir_RpoC_beta_prime"/>
</dbReference>
<sequence>MRREDLRSSPEKPLHCVISRQFVPRSPSSLRGRKWETESKENQIYRDRLCKPSNSVSLRGVKDIKRVFLLEHDKVTVSDEGTIKARKEKEWVLETGGLNLKTVMCIDSVDFRRTYSNSCVEIFNILGIEAARGAIMRELRGVIEFDGSYVNYHHLTLLCDLMTHRGSLMAITRHGINRADT</sequence>
<dbReference type="EC" id="2.7.7.6" evidence="1"/>
<organism evidence="7 8">
    <name type="scientific">Piloderma croceum (strain F 1598)</name>
    <dbReference type="NCBI Taxonomy" id="765440"/>
    <lineage>
        <taxon>Eukaryota</taxon>
        <taxon>Fungi</taxon>
        <taxon>Dikarya</taxon>
        <taxon>Basidiomycota</taxon>
        <taxon>Agaricomycotina</taxon>
        <taxon>Agaricomycetes</taxon>
        <taxon>Agaricomycetidae</taxon>
        <taxon>Atheliales</taxon>
        <taxon>Atheliaceae</taxon>
        <taxon>Piloderma</taxon>
    </lineage>
</organism>
<keyword evidence="2" id="KW-0240">DNA-directed RNA polymerase</keyword>
<dbReference type="PANTHER" id="PTHR19376:SF37">
    <property type="entry name" value="DNA-DIRECTED RNA POLYMERASE II SUBUNIT RPB1"/>
    <property type="match status" value="1"/>
</dbReference>
<evidence type="ECO:0000256" key="5">
    <source>
        <dbReference type="ARBA" id="ARBA00023163"/>
    </source>
</evidence>
<evidence type="ECO:0000256" key="1">
    <source>
        <dbReference type="ARBA" id="ARBA00012418"/>
    </source>
</evidence>
<proteinExistence type="predicted"/>
<dbReference type="GO" id="GO:0003677">
    <property type="term" value="F:DNA binding"/>
    <property type="evidence" value="ECO:0007669"/>
    <property type="project" value="InterPro"/>
</dbReference>
<feature type="domain" description="RNA polymerase Rpb1" evidence="6">
    <location>
        <begin position="42"/>
        <end position="180"/>
    </location>
</feature>
<dbReference type="PANTHER" id="PTHR19376">
    <property type="entry name" value="DNA-DIRECTED RNA POLYMERASE"/>
    <property type="match status" value="1"/>
</dbReference>
<keyword evidence="5" id="KW-0804">Transcription</keyword>
<dbReference type="OrthoDB" id="3044741at2759"/>
<keyword evidence="4" id="KW-0548">Nucleotidyltransferase</keyword>
<keyword evidence="8" id="KW-1185">Reference proteome</keyword>
<dbReference type="SUPFAM" id="SSF64484">
    <property type="entry name" value="beta and beta-prime subunits of DNA dependent RNA-polymerase"/>
    <property type="match status" value="1"/>
</dbReference>
<protein>
    <recommendedName>
        <fullName evidence="1">DNA-directed RNA polymerase</fullName>
        <ecNumber evidence="1">2.7.7.6</ecNumber>
    </recommendedName>
</protein>
<evidence type="ECO:0000256" key="2">
    <source>
        <dbReference type="ARBA" id="ARBA00022478"/>
    </source>
</evidence>
<dbReference type="InParanoid" id="A0A0C3EZT3"/>
<dbReference type="Pfam" id="PF04998">
    <property type="entry name" value="RNA_pol_Rpb1_5"/>
    <property type="match status" value="1"/>
</dbReference>
<name>A0A0C3EZT3_PILCF</name>
<reference evidence="7 8" key="1">
    <citation type="submission" date="2014-04" db="EMBL/GenBank/DDBJ databases">
        <authorList>
            <consortium name="DOE Joint Genome Institute"/>
            <person name="Kuo A."/>
            <person name="Tarkka M."/>
            <person name="Buscot F."/>
            <person name="Kohler A."/>
            <person name="Nagy L.G."/>
            <person name="Floudas D."/>
            <person name="Copeland A."/>
            <person name="Barry K.W."/>
            <person name="Cichocki N."/>
            <person name="Veneault-Fourrey C."/>
            <person name="LaButti K."/>
            <person name="Lindquist E.A."/>
            <person name="Lipzen A."/>
            <person name="Lundell T."/>
            <person name="Morin E."/>
            <person name="Murat C."/>
            <person name="Sun H."/>
            <person name="Tunlid A."/>
            <person name="Henrissat B."/>
            <person name="Grigoriev I.V."/>
            <person name="Hibbett D.S."/>
            <person name="Martin F."/>
            <person name="Nordberg H.P."/>
            <person name="Cantor M.N."/>
            <person name="Hua S.X."/>
        </authorList>
    </citation>
    <scope>NUCLEOTIDE SEQUENCE [LARGE SCALE GENOMIC DNA]</scope>
    <source>
        <strain evidence="7 8">F 1598</strain>
    </source>
</reference>
<dbReference type="GO" id="GO:0005665">
    <property type="term" value="C:RNA polymerase II, core complex"/>
    <property type="evidence" value="ECO:0007669"/>
    <property type="project" value="TreeGrafter"/>
</dbReference>
<reference evidence="8" key="2">
    <citation type="submission" date="2015-01" db="EMBL/GenBank/DDBJ databases">
        <title>Evolutionary Origins and Diversification of the Mycorrhizal Mutualists.</title>
        <authorList>
            <consortium name="DOE Joint Genome Institute"/>
            <consortium name="Mycorrhizal Genomics Consortium"/>
            <person name="Kohler A."/>
            <person name="Kuo A."/>
            <person name="Nagy L.G."/>
            <person name="Floudas D."/>
            <person name="Copeland A."/>
            <person name="Barry K.W."/>
            <person name="Cichocki N."/>
            <person name="Veneault-Fourrey C."/>
            <person name="LaButti K."/>
            <person name="Lindquist E.A."/>
            <person name="Lipzen A."/>
            <person name="Lundell T."/>
            <person name="Morin E."/>
            <person name="Murat C."/>
            <person name="Riley R."/>
            <person name="Ohm R."/>
            <person name="Sun H."/>
            <person name="Tunlid A."/>
            <person name="Henrissat B."/>
            <person name="Grigoriev I.V."/>
            <person name="Hibbett D.S."/>
            <person name="Martin F."/>
        </authorList>
    </citation>
    <scope>NUCLEOTIDE SEQUENCE [LARGE SCALE GENOMIC DNA]</scope>
    <source>
        <strain evidence="8">F 1598</strain>
    </source>
</reference>
<evidence type="ECO:0000313" key="8">
    <source>
        <dbReference type="Proteomes" id="UP000054166"/>
    </source>
</evidence>
<dbReference type="HOGENOM" id="CLU_1489548_0_0_1"/>
<evidence type="ECO:0000313" key="7">
    <source>
        <dbReference type="EMBL" id="KIM73211.1"/>
    </source>
</evidence>
<evidence type="ECO:0000256" key="3">
    <source>
        <dbReference type="ARBA" id="ARBA00022679"/>
    </source>
</evidence>
<gene>
    <name evidence="7" type="ORF">PILCRDRAFT_15456</name>
</gene>